<sequence length="499" mass="56707">MKGAHRSASQLWASAKRKLFPRGDDDDSHFLKLDPHCHSYQESVDSTLFGDYQDGFYKYSQELLQKRGEESYNRLAEEMGLRSSGSTAVSYASAQMVPIERPSLPYTIGHPDWSLVNGLVRFMDSAGNEDLTDWVNSVMNVYTKVYSIAKFVVVVFYFYNVDLDDNEGLLAHIRRAEELVAAESIKDLVRAVETLYYALYSRLVMEIANAELCSYFHLGIPRVSTEDGFMLPEQHSTLNMLLVCKEALDSPTVCTIFSKDILRQHQAGLVRRAVNMIMATGFSLDDLVGYRRYTLALLEDRASEFRRKWDGPGLTYQMPPKEVLILGSEKFMSFAPRDAIRTKIPQLHLSFLQENAVDPAVWEQEVILGHRQAVLAILESRVVGEIRHADSRRDPIIYARQRRCTCRSACSCAVACTMDPERICPCAGWNLTIMLLRDHRYYPNMKLGDRCIILAKAIFEAISTIRKDEEDLCYLAVEMRGALTVIADEVYKQRAASGH</sequence>
<dbReference type="Proteomes" id="UP000248961">
    <property type="component" value="Unassembled WGS sequence"/>
</dbReference>
<reference evidence="1 2" key="1">
    <citation type="submission" date="2018-02" db="EMBL/GenBank/DDBJ databases">
        <title>The genomes of Aspergillus section Nigri reveals drivers in fungal speciation.</title>
        <authorList>
            <consortium name="DOE Joint Genome Institute"/>
            <person name="Vesth T.C."/>
            <person name="Nybo J."/>
            <person name="Theobald S."/>
            <person name="Brandl J."/>
            <person name="Frisvad J.C."/>
            <person name="Nielsen K.F."/>
            <person name="Lyhne E.K."/>
            <person name="Kogle M.E."/>
            <person name="Kuo A."/>
            <person name="Riley R."/>
            <person name="Clum A."/>
            <person name="Nolan M."/>
            <person name="Lipzen A."/>
            <person name="Salamov A."/>
            <person name="Henrissat B."/>
            <person name="Wiebenga A."/>
            <person name="De vries R.P."/>
            <person name="Grigoriev I.V."/>
            <person name="Mortensen U.H."/>
            <person name="Andersen M.R."/>
            <person name="Baker S.E."/>
        </authorList>
    </citation>
    <scope>NUCLEOTIDE SEQUENCE [LARGE SCALE GENOMIC DNA]</scope>
    <source>
        <strain evidence="1 2">CBS 101889</strain>
    </source>
</reference>
<name>A0A395HX75_ASPHC</name>
<dbReference type="VEuPathDB" id="FungiDB:BO97DRAFT_443484"/>
<evidence type="ECO:0000313" key="1">
    <source>
        <dbReference type="EMBL" id="RAL12099.1"/>
    </source>
</evidence>
<evidence type="ECO:0000313" key="2">
    <source>
        <dbReference type="Proteomes" id="UP000248961"/>
    </source>
</evidence>
<organism evidence="1 2">
    <name type="scientific">Aspergillus homomorphus (strain CBS 101889)</name>
    <dbReference type="NCBI Taxonomy" id="1450537"/>
    <lineage>
        <taxon>Eukaryota</taxon>
        <taxon>Fungi</taxon>
        <taxon>Dikarya</taxon>
        <taxon>Ascomycota</taxon>
        <taxon>Pezizomycotina</taxon>
        <taxon>Eurotiomycetes</taxon>
        <taxon>Eurotiomycetidae</taxon>
        <taxon>Eurotiales</taxon>
        <taxon>Aspergillaceae</taxon>
        <taxon>Aspergillus</taxon>
        <taxon>Aspergillus subgen. Circumdati</taxon>
    </lineage>
</organism>
<accession>A0A395HX75</accession>
<dbReference type="RefSeq" id="XP_025551253.1">
    <property type="nucleotide sequence ID" value="XM_025698370.1"/>
</dbReference>
<keyword evidence="2" id="KW-1185">Reference proteome</keyword>
<dbReference type="OrthoDB" id="4158501at2759"/>
<dbReference type="GeneID" id="37202659"/>
<protein>
    <submittedName>
        <fullName evidence="1">Uncharacterized protein</fullName>
    </submittedName>
</protein>
<proteinExistence type="predicted"/>
<gene>
    <name evidence="1" type="ORF">BO97DRAFT_443484</name>
</gene>
<dbReference type="EMBL" id="KZ824285">
    <property type="protein sequence ID" value="RAL12099.1"/>
    <property type="molecule type" value="Genomic_DNA"/>
</dbReference>
<dbReference type="AlphaFoldDB" id="A0A395HX75"/>